<feature type="compositionally biased region" description="Low complexity" evidence="1">
    <location>
        <begin position="800"/>
        <end position="810"/>
    </location>
</feature>
<dbReference type="KEGG" id="trr:M419DRAFT_24565"/>
<feature type="region of interest" description="Disordered" evidence="1">
    <location>
        <begin position="324"/>
        <end position="577"/>
    </location>
</feature>
<feature type="compositionally biased region" description="Polar residues" evidence="1">
    <location>
        <begin position="815"/>
        <end position="837"/>
    </location>
</feature>
<feature type="compositionally biased region" description="Low complexity" evidence="1">
    <location>
        <begin position="618"/>
        <end position="627"/>
    </location>
</feature>
<evidence type="ECO:0000313" key="2">
    <source>
        <dbReference type="EMBL" id="ETS03035.1"/>
    </source>
</evidence>
<dbReference type="OrthoDB" id="3439539at2759"/>
<evidence type="ECO:0000313" key="3">
    <source>
        <dbReference type="Proteomes" id="UP000024376"/>
    </source>
</evidence>
<feature type="region of interest" description="Disordered" evidence="1">
    <location>
        <begin position="617"/>
        <end position="884"/>
    </location>
</feature>
<feature type="compositionally biased region" description="Pro residues" evidence="1">
    <location>
        <begin position="724"/>
        <end position="734"/>
    </location>
</feature>
<evidence type="ECO:0000256" key="1">
    <source>
        <dbReference type="SAM" id="MobiDB-lite"/>
    </source>
</evidence>
<feature type="compositionally biased region" description="Polar residues" evidence="1">
    <location>
        <begin position="420"/>
        <end position="430"/>
    </location>
</feature>
<organism evidence="2 3">
    <name type="scientific">Hypocrea jecorina (strain ATCC 56765 / BCRC 32924 / NRRL 11460 / Rut C-30)</name>
    <name type="common">Trichoderma reesei</name>
    <dbReference type="NCBI Taxonomy" id="1344414"/>
    <lineage>
        <taxon>Eukaryota</taxon>
        <taxon>Fungi</taxon>
        <taxon>Dikarya</taxon>
        <taxon>Ascomycota</taxon>
        <taxon>Pezizomycotina</taxon>
        <taxon>Sordariomycetes</taxon>
        <taxon>Hypocreomycetidae</taxon>
        <taxon>Hypocreales</taxon>
        <taxon>Hypocreaceae</taxon>
        <taxon>Trichoderma</taxon>
    </lineage>
</organism>
<feature type="compositionally biased region" description="Low complexity" evidence="1">
    <location>
        <begin position="735"/>
        <end position="752"/>
    </location>
</feature>
<feature type="compositionally biased region" description="Polar residues" evidence="1">
    <location>
        <begin position="441"/>
        <end position="458"/>
    </location>
</feature>
<feature type="compositionally biased region" description="Low complexity" evidence="1">
    <location>
        <begin position="651"/>
        <end position="692"/>
    </location>
</feature>
<gene>
    <name evidence="2" type="ORF">M419DRAFT_24565</name>
</gene>
<reference evidence="3" key="1">
    <citation type="journal article" date="2013" name="Ind. Biotechnol.">
        <title>Comparative genomics analysis of Trichoderma reesei strains.</title>
        <authorList>
            <person name="Koike H."/>
            <person name="Aerts A."/>
            <person name="LaButti K."/>
            <person name="Grigoriev I.V."/>
            <person name="Baker S.E."/>
        </authorList>
    </citation>
    <scope>NUCLEOTIDE SEQUENCE [LARGE SCALE GENOMIC DNA]</scope>
    <source>
        <strain evidence="3">ATCC 56765 / BCRC 32924 / NRRL 11460 / Rut C-30</strain>
    </source>
</reference>
<name>A0A024SCG1_HYPJR</name>
<sequence>MATLPAGWEWDYDGSRWLYRYKPTGHVQYHFPKAGDEFPDYIDASSPAPDLAPEERLESQQQVKRHASVGGGITDGWRARMSATARPVSAVWDDDFGRDEDVRAQEPEPEDEEGVFQPENFMFLGPGTYTDVSPLVEEEEEAARRTVVGGEGRTADRQTDNRGVSPLVSQNTTPMVQTSEAVARGPTTAVDEPAVEPPPPTIQHHDPAAVVLPQESIVGDDIVGEASAPIEGGYSYDMFELPAETAVPMHLQFDPVGTVPEMPTEHTAAARAEIHPDPIELAGTYVMAPIEIEPRPGFVELPAEETSPEEGERLTEEQKLELRRQEVRRQQEERQREVKQRQEERKRREEEELQMELRRRQQQQQNEAYSPTQEQSGDAPTPFKIARKPTLRESSAGHDAYAGRGQTQDDYQPYAPGQAPQHSIQPTNSFPARIASPALQRETSLNMSMRPSTASTPPVDQRRVPSVLKPARNGSPRNSGIQQQPPAMTPTASTAPQGQDDAVPQDGFGMGPQSPMGVGPSASSHLLTSIEEHDETQHGAAAVSPPKLKQRKVLTKPPPPDSLATLPNKGGLQQQGQTAFQGQMMPVQYPMAPLGQQPAYGQAPSMHIAPSQAPVLVQGGPIIQPGQSQTHAMPIQGVQPLGPKAQPQPQPYQLQQQFQQRMHSVLPTSPTAAQPAPLPPLQTSQQTSPTSSGKENRKSWGKWFKSSGSKSAAQSPVTQQPQQTFPPVPIPQPLPSASQFGMQSGGQQFHMGFQGGQPVTQGAPLAQQQLQYQQVAPHPAPFAGQGPSGGSTLHRRDVSDAASVSTTSSDWKTLPPNSQTSTQGNAVNDPSQQQYTSGMAPAPLFSGGSASARPVAASQNNKWAGKSPVDYSGGDWGDDDDEFS</sequence>
<feature type="compositionally biased region" description="Polar residues" evidence="1">
    <location>
        <begin position="366"/>
        <end position="378"/>
    </location>
</feature>
<evidence type="ECO:0008006" key="4">
    <source>
        <dbReference type="Google" id="ProtNLM"/>
    </source>
</evidence>
<feature type="compositionally biased region" description="Low complexity" evidence="1">
    <location>
        <begin position="482"/>
        <end position="497"/>
    </location>
</feature>
<proteinExistence type="predicted"/>
<feature type="compositionally biased region" description="Polar residues" evidence="1">
    <location>
        <begin position="167"/>
        <end position="180"/>
    </location>
</feature>
<accession>A0A024SCG1</accession>
<dbReference type="EMBL" id="KI911144">
    <property type="protein sequence ID" value="ETS03035.1"/>
    <property type="molecule type" value="Genomic_DNA"/>
</dbReference>
<feature type="compositionally biased region" description="Low complexity" evidence="1">
    <location>
        <begin position="701"/>
        <end position="723"/>
    </location>
</feature>
<dbReference type="HOGENOM" id="CLU_326025_0_0_1"/>
<feature type="compositionally biased region" description="Basic and acidic residues" evidence="1">
    <location>
        <begin position="324"/>
        <end position="359"/>
    </location>
</feature>
<feature type="compositionally biased region" description="Low complexity" evidence="1">
    <location>
        <begin position="761"/>
        <end position="774"/>
    </location>
</feature>
<protein>
    <recommendedName>
        <fullName evidence="4">WW domain-containing protein</fullName>
    </recommendedName>
</protein>
<dbReference type="AlphaFoldDB" id="A0A024SCG1"/>
<feature type="region of interest" description="Disordered" evidence="1">
    <location>
        <begin position="139"/>
        <end position="205"/>
    </location>
</feature>
<dbReference type="Proteomes" id="UP000024376">
    <property type="component" value="Unassembled WGS sequence"/>
</dbReference>